<reference evidence="3" key="1">
    <citation type="submission" date="2020-10" db="EMBL/GenBank/DDBJ databases">
        <title>Catharus ustulatus (Swainson's thrush) genome, bCatUst1, primary haplotype v2.</title>
        <authorList>
            <person name="Delmore K."/>
            <person name="Vafadar M."/>
            <person name="Formenti G."/>
            <person name="Chow W."/>
            <person name="Pelan S."/>
            <person name="Howe K."/>
            <person name="Rhie A."/>
            <person name="Mountcastle J."/>
            <person name="Haase B."/>
            <person name="Fedrigo O."/>
            <person name="Jarvis E.D."/>
        </authorList>
    </citation>
    <scope>NUCLEOTIDE SEQUENCE [LARGE SCALE GENOMIC DNA]</scope>
</reference>
<feature type="coiled-coil region" evidence="1">
    <location>
        <begin position="603"/>
        <end position="630"/>
    </location>
</feature>
<reference evidence="3" key="3">
    <citation type="submission" date="2025-09" db="UniProtKB">
        <authorList>
            <consortium name="Ensembl"/>
        </authorList>
    </citation>
    <scope>IDENTIFICATION</scope>
</reference>
<dbReference type="PANTHER" id="PTHR45011">
    <property type="entry name" value="DAP3-BINDING CELL DEATH ENHANCER 1"/>
    <property type="match status" value="1"/>
</dbReference>
<feature type="region of interest" description="Disordered" evidence="2">
    <location>
        <begin position="1"/>
        <end position="46"/>
    </location>
</feature>
<accession>A0A8C3U0S9</accession>
<reference evidence="3" key="2">
    <citation type="submission" date="2025-08" db="UniProtKB">
        <authorList>
            <consortium name="Ensembl"/>
        </authorList>
    </citation>
    <scope>IDENTIFICATION</scope>
</reference>
<feature type="compositionally biased region" description="Low complexity" evidence="2">
    <location>
        <begin position="364"/>
        <end position="376"/>
    </location>
</feature>
<gene>
    <name evidence="3" type="primary">DELE1</name>
</gene>
<dbReference type="SMART" id="SM00671">
    <property type="entry name" value="SEL1"/>
    <property type="match status" value="5"/>
</dbReference>
<dbReference type="GO" id="GO:0005739">
    <property type="term" value="C:mitochondrion"/>
    <property type="evidence" value="ECO:0007669"/>
    <property type="project" value="TreeGrafter"/>
</dbReference>
<dbReference type="InterPro" id="IPR006597">
    <property type="entry name" value="Sel1-like"/>
</dbReference>
<keyword evidence="4" id="KW-1185">Reference proteome</keyword>
<evidence type="ECO:0000313" key="3">
    <source>
        <dbReference type="Ensembl" id="ENSCUSP00005005719.1"/>
    </source>
</evidence>
<evidence type="ECO:0008006" key="5">
    <source>
        <dbReference type="Google" id="ProtNLM"/>
    </source>
</evidence>
<feature type="region of interest" description="Disordered" evidence="2">
    <location>
        <begin position="328"/>
        <end position="387"/>
    </location>
</feature>
<dbReference type="AlphaFoldDB" id="A0A8C3U0S9"/>
<evidence type="ECO:0000256" key="2">
    <source>
        <dbReference type="SAM" id="MobiDB-lite"/>
    </source>
</evidence>
<dbReference type="InterPro" id="IPR011990">
    <property type="entry name" value="TPR-like_helical_dom_sf"/>
</dbReference>
<protein>
    <recommendedName>
        <fullName evidence="5">Death ligand signal enhancer</fullName>
    </recommendedName>
</protein>
<dbReference type="Gene3D" id="1.25.40.10">
    <property type="entry name" value="Tetratricopeptide repeat domain"/>
    <property type="match status" value="1"/>
</dbReference>
<dbReference type="Ensembl" id="ENSCUST00005005943.1">
    <property type="protein sequence ID" value="ENSCUSP00005005719.1"/>
    <property type="gene ID" value="ENSCUSG00005003617.1"/>
</dbReference>
<sequence length="660" mass="70682">MAAGPLCARSTKLHPRSTKLQPRSTKLHPRSIPAPQSSSPAPHRPFLAPWRSYRSARPPFSLPSSPLHPRCAPCARCALSPGRALTVPPARAALCALHGGGAALSPLYGAAAALSPLHTALSPFRGGVTAPPALPLASLHPRCPRCARCALSAGRAPHRARPLCPSPCPSLCPARGRRGGRDVAAAAVGPGPLRAHPRPPRLCPGAGWRPRAQPRAVSAARVRAARVFPVRRGLTVVRLLLQGARVSGWPGARRRRSRTAAGAARPGAPLLRAGGGHLGEEQRRGRSGPGGAGHSPHGVRSPQGAVGALLLQLLRQIAWLRSLPDSRTQPRLPWRSSLPPRPAAVAEASSSCPGEQLGSQILQEASAEAVAEHSSSGIPSGRGESQPWAEAGEFQIPVSSRVGPVLHSAKGDPAQRGHLEEAAFQLQQIFRIDISIALNILGIQSMRAGHCRVAFTCFKLAADRGYSKAQFNVGLCYEHGRGTEKDLEKAGFYYCQAASSRHPMAQYRYGRFLLQHGPGSPWDRQHKALALLEQAAGAGITEAQAFLGVFYMRGLQPQEKRGLKYLLQAANSGDAQSRFHVGVCYEQGLGVQQSLAEALRHYRQSAAAGNRQAQDRLQAWEQELQGYLWQTPAIWCLLLDKNCAPKSNGLKGENRLEWNR</sequence>
<dbReference type="Proteomes" id="UP000694563">
    <property type="component" value="Chromosome 15"/>
</dbReference>
<name>A0A8C3U0S9_CATUS</name>
<keyword evidence="1" id="KW-0175">Coiled coil</keyword>
<dbReference type="Pfam" id="PF08238">
    <property type="entry name" value="Sel1"/>
    <property type="match status" value="4"/>
</dbReference>
<feature type="compositionally biased region" description="Low complexity" evidence="2">
    <location>
        <begin position="30"/>
        <end position="45"/>
    </location>
</feature>
<dbReference type="InterPro" id="IPR052748">
    <property type="entry name" value="ISR_Activator"/>
</dbReference>
<proteinExistence type="predicted"/>
<dbReference type="PANTHER" id="PTHR45011:SF1">
    <property type="entry name" value="DAP3-BINDING CELL DEATH ENHANCER 1"/>
    <property type="match status" value="1"/>
</dbReference>
<organism evidence="3 4">
    <name type="scientific">Catharus ustulatus</name>
    <name type="common">Russet-backed thrush</name>
    <name type="synonym">Hylocichla ustulatus</name>
    <dbReference type="NCBI Taxonomy" id="91951"/>
    <lineage>
        <taxon>Eukaryota</taxon>
        <taxon>Metazoa</taxon>
        <taxon>Chordata</taxon>
        <taxon>Craniata</taxon>
        <taxon>Vertebrata</taxon>
        <taxon>Euteleostomi</taxon>
        <taxon>Archelosauria</taxon>
        <taxon>Archosauria</taxon>
        <taxon>Dinosauria</taxon>
        <taxon>Saurischia</taxon>
        <taxon>Theropoda</taxon>
        <taxon>Coelurosauria</taxon>
        <taxon>Aves</taxon>
        <taxon>Neognathae</taxon>
        <taxon>Neoaves</taxon>
        <taxon>Telluraves</taxon>
        <taxon>Australaves</taxon>
        <taxon>Passeriformes</taxon>
        <taxon>Turdidae</taxon>
        <taxon>Catharus</taxon>
    </lineage>
</organism>
<evidence type="ECO:0000256" key="1">
    <source>
        <dbReference type="SAM" id="Coils"/>
    </source>
</evidence>
<dbReference type="GO" id="GO:0008625">
    <property type="term" value="P:extrinsic apoptotic signaling pathway via death domain receptors"/>
    <property type="evidence" value="ECO:0007669"/>
    <property type="project" value="TreeGrafter"/>
</dbReference>
<dbReference type="SUPFAM" id="SSF81901">
    <property type="entry name" value="HCP-like"/>
    <property type="match status" value="1"/>
</dbReference>
<feature type="compositionally biased region" description="Low complexity" evidence="2">
    <location>
        <begin position="259"/>
        <end position="272"/>
    </location>
</feature>
<feature type="compositionally biased region" description="Polar residues" evidence="2">
    <location>
        <begin position="348"/>
        <end position="363"/>
    </location>
</feature>
<evidence type="ECO:0000313" key="4">
    <source>
        <dbReference type="Proteomes" id="UP000694563"/>
    </source>
</evidence>
<feature type="region of interest" description="Disordered" evidence="2">
    <location>
        <begin position="248"/>
        <end position="302"/>
    </location>
</feature>